<dbReference type="Proteomes" id="UP000663832">
    <property type="component" value="Unassembled WGS sequence"/>
</dbReference>
<dbReference type="Pfam" id="PF13508">
    <property type="entry name" value="Acetyltransf_7"/>
    <property type="match status" value="1"/>
</dbReference>
<protein>
    <recommendedName>
        <fullName evidence="1">N-acetyltransferase domain-containing protein</fullName>
    </recommendedName>
</protein>
<dbReference type="CDD" id="cd04301">
    <property type="entry name" value="NAT_SF"/>
    <property type="match status" value="1"/>
</dbReference>
<dbReference type="Proteomes" id="UP000663877">
    <property type="component" value="Unassembled WGS sequence"/>
</dbReference>
<feature type="domain" description="N-acetyltransferase" evidence="1">
    <location>
        <begin position="342"/>
        <end position="494"/>
    </location>
</feature>
<dbReference type="AlphaFoldDB" id="A0A814VU32"/>
<comment type="caution">
    <text evidence="2">The sequence shown here is derived from an EMBL/GenBank/DDBJ whole genome shotgun (WGS) entry which is preliminary data.</text>
</comment>
<name>A0A814VU32_9BILA</name>
<dbReference type="PROSITE" id="PS51186">
    <property type="entry name" value="GNAT"/>
    <property type="match status" value="1"/>
</dbReference>
<evidence type="ECO:0000259" key="1">
    <source>
        <dbReference type="PROSITE" id="PS51186"/>
    </source>
</evidence>
<organism evidence="2 5">
    <name type="scientific">Adineta steineri</name>
    <dbReference type="NCBI Taxonomy" id="433720"/>
    <lineage>
        <taxon>Eukaryota</taxon>
        <taxon>Metazoa</taxon>
        <taxon>Spiralia</taxon>
        <taxon>Gnathifera</taxon>
        <taxon>Rotifera</taxon>
        <taxon>Eurotatoria</taxon>
        <taxon>Bdelloidea</taxon>
        <taxon>Adinetida</taxon>
        <taxon>Adinetidae</taxon>
        <taxon>Adineta</taxon>
    </lineage>
</organism>
<dbReference type="OrthoDB" id="1711136at2759"/>
<sequence>MTNTVQKLPTKIVRAIIAENLSPDNVIYYDEHQSWVYTRCSVDPINTSRQSLNEVQSSSLVQNARPLESLGPFGTQPTEISITIEPGEVIYRTKSFNIILSDLSQDNDGECLGQHAPLAPITLHGTARSVSHIPHDATHFCWVYPPVGLTELCKKTKKSIDKKVALGDLSCTFLAFGGFVYFRINKCNNYTMLQANALVKADNGLVFHGPHEWQSAYTAHLAKNGRFQDVTVSSLIDLGIKYYCFINPNEKLCSSIEGQPVWAPARNGGFVYLYGSPGNPHPLDRYFSIADAPITEQISTQVMPFSLIRNPHKTVERSSSSLPSPSSNVDKDRFNCSICLDRTIQCILIPYDAIESSSTEDIVQQRLERWSTGFEKDSSYLFYVAENEKKNIVGWCSSRKTLEHSRIVNDQIYDCEVGTICVQKEYQHRGIGRELWKIIWNEILERFHPKNFVVWGVDREHTHQFYRSLGGTQMGTKMADDMLMTAYVWNDLKPYDSTSFVIFK</sequence>
<evidence type="ECO:0000313" key="2">
    <source>
        <dbReference type="EMBL" id="CAF1193282.1"/>
    </source>
</evidence>
<evidence type="ECO:0000313" key="3">
    <source>
        <dbReference type="EMBL" id="CAF1448391.1"/>
    </source>
</evidence>
<gene>
    <name evidence="2" type="ORF">BJG266_LOCUS26462</name>
    <name evidence="3" type="ORF">QVE165_LOCUS40119</name>
</gene>
<accession>A0A814VU32</accession>
<evidence type="ECO:0000313" key="5">
    <source>
        <dbReference type="Proteomes" id="UP000663877"/>
    </source>
</evidence>
<dbReference type="InterPro" id="IPR016181">
    <property type="entry name" value="Acyl_CoA_acyltransferase"/>
</dbReference>
<proteinExistence type="predicted"/>
<evidence type="ECO:0000313" key="4">
    <source>
        <dbReference type="Proteomes" id="UP000663832"/>
    </source>
</evidence>
<dbReference type="InterPro" id="IPR000182">
    <property type="entry name" value="GNAT_dom"/>
</dbReference>
<dbReference type="EMBL" id="CAJNOM010000456">
    <property type="protein sequence ID" value="CAF1448391.1"/>
    <property type="molecule type" value="Genomic_DNA"/>
</dbReference>
<keyword evidence="4" id="KW-1185">Reference proteome</keyword>
<dbReference type="Gene3D" id="3.40.630.30">
    <property type="match status" value="1"/>
</dbReference>
<dbReference type="EMBL" id="CAJNOI010000221">
    <property type="protein sequence ID" value="CAF1193282.1"/>
    <property type="molecule type" value="Genomic_DNA"/>
</dbReference>
<dbReference type="SUPFAM" id="SSF55729">
    <property type="entry name" value="Acyl-CoA N-acyltransferases (Nat)"/>
    <property type="match status" value="1"/>
</dbReference>
<reference evidence="2" key="1">
    <citation type="submission" date="2021-02" db="EMBL/GenBank/DDBJ databases">
        <authorList>
            <person name="Nowell W R."/>
        </authorList>
    </citation>
    <scope>NUCLEOTIDE SEQUENCE</scope>
</reference>
<dbReference type="GO" id="GO:0016747">
    <property type="term" value="F:acyltransferase activity, transferring groups other than amino-acyl groups"/>
    <property type="evidence" value="ECO:0007669"/>
    <property type="project" value="InterPro"/>
</dbReference>